<evidence type="ECO:0000313" key="2">
    <source>
        <dbReference type="EMBL" id="KAG0554789.1"/>
    </source>
</evidence>
<protein>
    <submittedName>
        <fullName evidence="2">Uncharacterized protein</fullName>
    </submittedName>
</protein>
<dbReference type="Proteomes" id="UP000822688">
    <property type="component" value="Chromosome 12"/>
</dbReference>
<dbReference type="EMBL" id="CM026433">
    <property type="protein sequence ID" value="KAG0554789.1"/>
    <property type="molecule type" value="Genomic_DNA"/>
</dbReference>
<reference evidence="2" key="1">
    <citation type="submission" date="2020-06" db="EMBL/GenBank/DDBJ databases">
        <title>WGS assembly of Ceratodon purpureus strain R40.</title>
        <authorList>
            <person name="Carey S.B."/>
            <person name="Jenkins J."/>
            <person name="Shu S."/>
            <person name="Lovell J.T."/>
            <person name="Sreedasyam A."/>
            <person name="Maumus F."/>
            <person name="Tiley G.P."/>
            <person name="Fernandez-Pozo N."/>
            <person name="Barry K."/>
            <person name="Chen C."/>
            <person name="Wang M."/>
            <person name="Lipzen A."/>
            <person name="Daum C."/>
            <person name="Saski C.A."/>
            <person name="Payton A.C."/>
            <person name="Mcbreen J.C."/>
            <person name="Conrad R.E."/>
            <person name="Kollar L.M."/>
            <person name="Olsson S."/>
            <person name="Huttunen S."/>
            <person name="Landis J.B."/>
            <person name="Wickett N.J."/>
            <person name="Johnson M.G."/>
            <person name="Rensing S.A."/>
            <person name="Grimwood J."/>
            <person name="Schmutz J."/>
            <person name="Mcdaniel S.F."/>
        </authorList>
    </citation>
    <scope>NUCLEOTIDE SEQUENCE</scope>
    <source>
        <strain evidence="2">R40</strain>
    </source>
</reference>
<proteinExistence type="predicted"/>
<gene>
    <name evidence="2" type="ORF">KC19_12G119200</name>
</gene>
<feature type="chain" id="PRO_5035801271" evidence="1">
    <location>
        <begin position="17"/>
        <end position="41"/>
    </location>
</feature>
<evidence type="ECO:0000256" key="1">
    <source>
        <dbReference type="SAM" id="SignalP"/>
    </source>
</evidence>
<keyword evidence="3" id="KW-1185">Reference proteome</keyword>
<keyword evidence="1" id="KW-0732">Signal</keyword>
<organism evidence="2 3">
    <name type="scientific">Ceratodon purpureus</name>
    <name type="common">Fire moss</name>
    <name type="synonym">Dicranum purpureum</name>
    <dbReference type="NCBI Taxonomy" id="3225"/>
    <lineage>
        <taxon>Eukaryota</taxon>
        <taxon>Viridiplantae</taxon>
        <taxon>Streptophyta</taxon>
        <taxon>Embryophyta</taxon>
        <taxon>Bryophyta</taxon>
        <taxon>Bryophytina</taxon>
        <taxon>Bryopsida</taxon>
        <taxon>Dicranidae</taxon>
        <taxon>Pseudoditrichales</taxon>
        <taxon>Ditrichaceae</taxon>
        <taxon>Ceratodon</taxon>
    </lineage>
</organism>
<dbReference type="AlphaFoldDB" id="A0A8T0G9Y1"/>
<comment type="caution">
    <text evidence="2">The sequence shown here is derived from an EMBL/GenBank/DDBJ whole genome shotgun (WGS) entry which is preliminary data.</text>
</comment>
<sequence>MIVIFLAFNHMFLIWSNNPSSCSSLECSVTFSCTCCVKYAP</sequence>
<name>A0A8T0G9Y1_CERPU</name>
<feature type="signal peptide" evidence="1">
    <location>
        <begin position="1"/>
        <end position="16"/>
    </location>
</feature>
<accession>A0A8T0G9Y1</accession>
<evidence type="ECO:0000313" key="3">
    <source>
        <dbReference type="Proteomes" id="UP000822688"/>
    </source>
</evidence>